<dbReference type="AlphaFoldDB" id="H6CAK9"/>
<dbReference type="SFLD" id="SFLDG00358">
    <property type="entry name" value="Main_(cytGST)"/>
    <property type="match status" value="1"/>
</dbReference>
<dbReference type="InterPro" id="IPR010987">
    <property type="entry name" value="Glutathione-S-Trfase_C-like"/>
</dbReference>
<organism evidence="3 4">
    <name type="scientific">Exophiala dermatitidis (strain ATCC 34100 / CBS 525.76 / NIH/UT8656)</name>
    <name type="common">Black yeast</name>
    <name type="synonym">Wangiella dermatitidis</name>
    <dbReference type="NCBI Taxonomy" id="858893"/>
    <lineage>
        <taxon>Eukaryota</taxon>
        <taxon>Fungi</taxon>
        <taxon>Dikarya</taxon>
        <taxon>Ascomycota</taxon>
        <taxon>Pezizomycotina</taxon>
        <taxon>Eurotiomycetes</taxon>
        <taxon>Chaetothyriomycetidae</taxon>
        <taxon>Chaetothyriales</taxon>
        <taxon>Herpotrichiellaceae</taxon>
        <taxon>Exophiala</taxon>
    </lineage>
</organism>
<dbReference type="GO" id="GO:0016740">
    <property type="term" value="F:transferase activity"/>
    <property type="evidence" value="ECO:0007669"/>
    <property type="project" value="UniProtKB-KW"/>
</dbReference>
<dbReference type="SUPFAM" id="SSF52833">
    <property type="entry name" value="Thioredoxin-like"/>
    <property type="match status" value="1"/>
</dbReference>
<dbReference type="EMBL" id="JH226136">
    <property type="protein sequence ID" value="EHY60173.1"/>
    <property type="molecule type" value="Genomic_DNA"/>
</dbReference>
<dbReference type="InterPro" id="IPR040079">
    <property type="entry name" value="Glutathione_S-Trfase"/>
</dbReference>
<dbReference type="OrthoDB" id="4951845at2759"/>
<dbReference type="GO" id="GO:0005737">
    <property type="term" value="C:cytoplasm"/>
    <property type="evidence" value="ECO:0007669"/>
    <property type="project" value="TreeGrafter"/>
</dbReference>
<dbReference type="SFLD" id="SFLDS00019">
    <property type="entry name" value="Glutathione_Transferase_(cytos"/>
    <property type="match status" value="1"/>
</dbReference>
<sequence length="340" mass="39202">MLKVLSLSCRPAAQRVRVPYLSWRPSSSLPRSQSPLSRFRIFPQPKLELRLYNSTPARMSSVDTSLHPHTSGRAAEFAKAHSAPNELILYGGWFCPFVQRSWITLHEKNIPHQYIEINPYEKDPEFLKLNPRGLVPTLAVPVTKNKNKIQKPLYESVVICEYLDEVYNDPAKNGPSLLPADDAYERARCRIWIDHISGRIVPAFYRFMQHSDSKPYTLDEARAEFLHHIKTFVAEADPEGPFFLGDQFGMVDIMLAPWLCRLFLFDVYKGGLGIPEEGKGGQDEHIWQRWRKWAKAVEARQSVQDTLSERKQYIDAYRRYAEDTTQSQVAQATRAGRRLP</sequence>
<evidence type="ECO:0000313" key="3">
    <source>
        <dbReference type="EMBL" id="EHY60173.1"/>
    </source>
</evidence>
<dbReference type="PANTHER" id="PTHR43968:SF13">
    <property type="entry name" value="GLUTATHIONE TRANSFERASE OMEGA-1"/>
    <property type="match status" value="1"/>
</dbReference>
<reference evidence="3" key="1">
    <citation type="submission" date="2011-07" db="EMBL/GenBank/DDBJ databases">
        <title>The Genome Sequence of Exophiala (Wangiella) dermatitidis NIH/UT8656.</title>
        <authorList>
            <consortium name="The Broad Institute Genome Sequencing Platform"/>
            <person name="Cuomo C."/>
            <person name="Wang Z."/>
            <person name="Hunicke-Smith S."/>
            <person name="Szanislo P.J."/>
            <person name="Earl A."/>
            <person name="Young S.K."/>
            <person name="Zeng Q."/>
            <person name="Gargeya S."/>
            <person name="Fitzgerald M."/>
            <person name="Haas B."/>
            <person name="Abouelleil A."/>
            <person name="Alvarado L."/>
            <person name="Arachchi H.M."/>
            <person name="Berlin A."/>
            <person name="Brown A."/>
            <person name="Chapman S.B."/>
            <person name="Chen Z."/>
            <person name="Dunbar C."/>
            <person name="Freedman E."/>
            <person name="Gearin G."/>
            <person name="Gellesch M."/>
            <person name="Goldberg J."/>
            <person name="Griggs A."/>
            <person name="Gujja S."/>
            <person name="Heiman D."/>
            <person name="Howarth C."/>
            <person name="Larson L."/>
            <person name="Lui A."/>
            <person name="MacDonald P.J.P."/>
            <person name="Montmayeur A."/>
            <person name="Murphy C."/>
            <person name="Neiman D."/>
            <person name="Pearson M."/>
            <person name="Priest M."/>
            <person name="Roberts A."/>
            <person name="Saif S."/>
            <person name="Shea T."/>
            <person name="Shenoy N."/>
            <person name="Sisk P."/>
            <person name="Stolte C."/>
            <person name="Sykes S."/>
            <person name="Wortman J."/>
            <person name="Nusbaum C."/>
            <person name="Birren B."/>
        </authorList>
    </citation>
    <scope>NUCLEOTIDE SEQUENCE</scope>
    <source>
        <strain evidence="3">NIH/UT8656</strain>
    </source>
</reference>
<protein>
    <submittedName>
        <fullName evidence="3">Glutathione S-transferase</fullName>
    </submittedName>
</protein>
<dbReference type="PROSITE" id="PS50405">
    <property type="entry name" value="GST_CTER"/>
    <property type="match status" value="1"/>
</dbReference>
<dbReference type="InterPro" id="IPR036282">
    <property type="entry name" value="Glutathione-S-Trfase_C_sf"/>
</dbReference>
<feature type="domain" description="GST N-terminal" evidence="1">
    <location>
        <begin position="85"/>
        <end position="171"/>
    </location>
</feature>
<dbReference type="InterPro" id="IPR036249">
    <property type="entry name" value="Thioredoxin-like_sf"/>
</dbReference>
<dbReference type="InterPro" id="IPR050983">
    <property type="entry name" value="GST_Omega/HSP26"/>
</dbReference>
<keyword evidence="4" id="KW-1185">Reference proteome</keyword>
<dbReference type="Gene3D" id="1.20.1050.10">
    <property type="match status" value="1"/>
</dbReference>
<dbReference type="RefSeq" id="XP_009160634.1">
    <property type="nucleotide sequence ID" value="XM_009162386.1"/>
</dbReference>
<dbReference type="PANTHER" id="PTHR43968">
    <property type="match status" value="1"/>
</dbReference>
<dbReference type="STRING" id="858893.H6CAK9"/>
<evidence type="ECO:0000313" key="4">
    <source>
        <dbReference type="Proteomes" id="UP000007304"/>
    </source>
</evidence>
<gene>
    <name evidence="3" type="ORF">HMPREF1120_08143</name>
</gene>
<evidence type="ECO:0000259" key="1">
    <source>
        <dbReference type="PROSITE" id="PS50404"/>
    </source>
</evidence>
<dbReference type="VEuPathDB" id="FungiDB:HMPREF1120_08143"/>
<dbReference type="Pfam" id="PF13410">
    <property type="entry name" value="GST_C_2"/>
    <property type="match status" value="1"/>
</dbReference>
<dbReference type="Pfam" id="PF13409">
    <property type="entry name" value="GST_N_2"/>
    <property type="match status" value="1"/>
</dbReference>
<accession>H6CAK9</accession>
<dbReference type="CDD" id="cd00299">
    <property type="entry name" value="GST_C_family"/>
    <property type="match status" value="1"/>
</dbReference>
<dbReference type="HOGENOM" id="CLU_011226_9_1_1"/>
<dbReference type="Proteomes" id="UP000007304">
    <property type="component" value="Unassembled WGS sequence"/>
</dbReference>
<proteinExistence type="predicted"/>
<keyword evidence="3" id="KW-0808">Transferase</keyword>
<dbReference type="GeneID" id="20312782"/>
<dbReference type="Gene3D" id="3.40.30.10">
    <property type="entry name" value="Glutaredoxin"/>
    <property type="match status" value="1"/>
</dbReference>
<dbReference type="SUPFAM" id="SSF47616">
    <property type="entry name" value="GST C-terminal domain-like"/>
    <property type="match status" value="1"/>
</dbReference>
<dbReference type="eggNOG" id="KOG0406">
    <property type="taxonomic scope" value="Eukaryota"/>
</dbReference>
<dbReference type="InterPro" id="IPR004045">
    <property type="entry name" value="Glutathione_S-Trfase_N"/>
</dbReference>
<name>H6CAK9_EXODN</name>
<dbReference type="OMA" id="PEGPWFL"/>
<dbReference type="PROSITE" id="PS50404">
    <property type="entry name" value="GST_NTER"/>
    <property type="match status" value="1"/>
</dbReference>
<dbReference type="CDD" id="cd00570">
    <property type="entry name" value="GST_N_family"/>
    <property type="match status" value="1"/>
</dbReference>
<feature type="domain" description="GST C-terminal" evidence="2">
    <location>
        <begin position="182"/>
        <end position="317"/>
    </location>
</feature>
<evidence type="ECO:0000259" key="2">
    <source>
        <dbReference type="PROSITE" id="PS50405"/>
    </source>
</evidence>
<dbReference type="InParanoid" id="H6CAK9"/>